<evidence type="ECO:0000313" key="17">
    <source>
        <dbReference type="Proteomes" id="UP000019384"/>
    </source>
</evidence>
<dbReference type="PROSITE" id="PS51384">
    <property type="entry name" value="FAD_FR"/>
    <property type="match status" value="1"/>
</dbReference>
<evidence type="ECO:0000256" key="3">
    <source>
        <dbReference type="ARBA" id="ARBA00022448"/>
    </source>
</evidence>
<dbReference type="GO" id="GO:0015677">
    <property type="term" value="P:copper ion import"/>
    <property type="evidence" value="ECO:0007669"/>
    <property type="project" value="TreeGrafter"/>
</dbReference>
<feature type="signal peptide" evidence="14">
    <location>
        <begin position="1"/>
        <end position="18"/>
    </location>
</feature>
<keyword evidence="5 13" id="KW-0812">Transmembrane</keyword>
<keyword evidence="9" id="KW-0560">Oxidoreductase</keyword>
<dbReference type="Gene3D" id="3.40.50.80">
    <property type="entry name" value="Nucleotide-binding domain of ferredoxin-NADP reductase (FNR) module"/>
    <property type="match status" value="1"/>
</dbReference>
<dbReference type="PANTHER" id="PTHR32361">
    <property type="entry name" value="FERRIC/CUPRIC REDUCTASE TRANSMEMBRANE COMPONENT"/>
    <property type="match status" value="1"/>
</dbReference>
<sequence length="701" mass="78653">MRTVSLLLASLLISVASAKTWFIHDKYVLNSCNSAMLKQTKYCMSMASYGFGSCACVNQAAMATVMQCLYDRNETDMDVLLSRFESNCASAGITVTDEQLLASYANATDYWIDLNDPPAGFNHSEMNYHPVKNGNMTSYYTGYYVAAKIRFTNKDNSQFLGMGFLGLWCVILLCAISSNILSKVFPRSLNWFNGIAFRKFRSLVGMPAVYHKSHIQSVGIFGYLPTRLEAVIIAVNTVYLVLATCIGYTYDDRDLTFTERAALGRYIGDRSCIIASYMTPLVFLFAGRNNFLQWLTGWNFSVFATYHKWLARLYVIEVIVHSGAMAINSMAYGKWTSRLAAPYYRWGIAGTVASGFIIIFSVFCVRRASYEAFLIAHIVLAAIFLAASWLHVAGLSYLEYYYAAAAVWILDAVVRIARLAVFGVRKSRVELVEMETLKISVERPSHWLPYPGAHGFVYFITPALFFQSHPFTFVASQANDTKHIHFYVKVKNGATRSLARRVLASGSTSCTIPIAVEGPYAEKSDYQHYSKALLIAGGNGIPGPFSHAAELAKSDCKTEIKLYWSIREYHSLKWFFEELLTLKNTRVQVIVYVTNPDSKLDVFDSSSESSSTQEKRDYKDIEISVTDPLEKFKSELSFVEFRTGRMNLEQTICNEVEESTGSIAVGVCGHPAMADQARAVTAALVGECEKRVDYFEEMQIW</sequence>
<dbReference type="GO" id="GO:0005886">
    <property type="term" value="C:plasma membrane"/>
    <property type="evidence" value="ECO:0007669"/>
    <property type="project" value="TreeGrafter"/>
</dbReference>
<dbReference type="STRING" id="1382522.W6MU35"/>
<keyword evidence="17" id="KW-1185">Reference proteome</keyword>
<dbReference type="Pfam" id="PF08022">
    <property type="entry name" value="FAD_binding_8"/>
    <property type="match status" value="1"/>
</dbReference>
<feature type="transmembrane region" description="Helical" evidence="13">
    <location>
        <begin position="400"/>
        <end position="421"/>
    </location>
</feature>
<feature type="transmembrane region" description="Helical" evidence="13">
    <location>
        <begin position="230"/>
        <end position="250"/>
    </location>
</feature>
<name>W6MU35_9ASCO</name>
<dbReference type="GO" id="GO:0006879">
    <property type="term" value="P:intracellular iron ion homeostasis"/>
    <property type="evidence" value="ECO:0007669"/>
    <property type="project" value="TreeGrafter"/>
</dbReference>
<proteinExistence type="inferred from homology"/>
<evidence type="ECO:0000256" key="1">
    <source>
        <dbReference type="ARBA" id="ARBA00004141"/>
    </source>
</evidence>
<reference evidence="16" key="2">
    <citation type="submission" date="2014-02" db="EMBL/GenBank/DDBJ databases">
        <title>Complete DNA sequence of /Kuraishia capsulata/ illustrates novel genomic features among budding yeasts (/Saccharomycotina/).</title>
        <authorList>
            <person name="Morales L."/>
            <person name="Noel B."/>
            <person name="Porcel B."/>
            <person name="Marcet-Houben M."/>
            <person name="Hullo M-F."/>
            <person name="Sacerdot C."/>
            <person name="Tekaia F."/>
            <person name="Leh-Louis V."/>
            <person name="Despons L."/>
            <person name="Khanna V."/>
            <person name="Aury J-M."/>
            <person name="Barbe V."/>
            <person name="Couloux A."/>
            <person name="Labadie K."/>
            <person name="Pelletier E."/>
            <person name="Souciet J-L."/>
            <person name="Boekhout T."/>
            <person name="Gabaldon T."/>
            <person name="Wincker P."/>
            <person name="Dujon B."/>
        </authorList>
    </citation>
    <scope>NUCLEOTIDE SEQUENCE</scope>
    <source>
        <strain evidence="16">CBS 1993</strain>
    </source>
</reference>
<dbReference type="EMBL" id="HG793131">
    <property type="protein sequence ID" value="CDK30038.1"/>
    <property type="molecule type" value="Genomic_DNA"/>
</dbReference>
<dbReference type="OrthoDB" id="4494341at2759"/>
<evidence type="ECO:0000256" key="14">
    <source>
        <dbReference type="SAM" id="SignalP"/>
    </source>
</evidence>
<dbReference type="CDD" id="cd06186">
    <property type="entry name" value="NOX_Duox_like_FAD_NADP"/>
    <property type="match status" value="1"/>
</dbReference>
<evidence type="ECO:0000313" key="16">
    <source>
        <dbReference type="EMBL" id="CDK30038.1"/>
    </source>
</evidence>
<organism evidence="16 17">
    <name type="scientific">Kuraishia capsulata CBS 1993</name>
    <dbReference type="NCBI Taxonomy" id="1382522"/>
    <lineage>
        <taxon>Eukaryota</taxon>
        <taxon>Fungi</taxon>
        <taxon>Dikarya</taxon>
        <taxon>Ascomycota</taxon>
        <taxon>Saccharomycotina</taxon>
        <taxon>Pichiomycetes</taxon>
        <taxon>Pichiales</taxon>
        <taxon>Pichiaceae</taxon>
        <taxon>Kuraishia</taxon>
    </lineage>
</organism>
<evidence type="ECO:0000256" key="7">
    <source>
        <dbReference type="ARBA" id="ARBA00022982"/>
    </source>
</evidence>
<evidence type="ECO:0000256" key="4">
    <source>
        <dbReference type="ARBA" id="ARBA00022630"/>
    </source>
</evidence>
<comment type="subcellular location">
    <subcellularLocation>
        <location evidence="1">Membrane</location>
        <topology evidence="1">Multi-pass membrane protein</topology>
    </subcellularLocation>
</comment>
<evidence type="ECO:0000256" key="8">
    <source>
        <dbReference type="ARBA" id="ARBA00022989"/>
    </source>
</evidence>
<dbReference type="Pfam" id="PF01794">
    <property type="entry name" value="Ferric_reduct"/>
    <property type="match status" value="1"/>
</dbReference>
<keyword evidence="4" id="KW-0285">Flavoprotein</keyword>
<protein>
    <recommendedName>
        <fullName evidence="15">FAD-binding FR-type domain-containing protein</fullName>
    </recommendedName>
</protein>
<dbReference type="InterPro" id="IPR013112">
    <property type="entry name" value="FAD-bd_8"/>
</dbReference>
<evidence type="ECO:0000256" key="6">
    <source>
        <dbReference type="ARBA" id="ARBA00022827"/>
    </source>
</evidence>
<dbReference type="HOGENOM" id="CLU_010365_4_0_1"/>
<dbReference type="GO" id="GO:0006826">
    <property type="term" value="P:iron ion transport"/>
    <property type="evidence" value="ECO:0007669"/>
    <property type="project" value="TreeGrafter"/>
</dbReference>
<dbReference type="GO" id="GO:0000293">
    <property type="term" value="F:ferric-chelate reductase activity"/>
    <property type="evidence" value="ECO:0007669"/>
    <property type="project" value="UniProtKB-ARBA"/>
</dbReference>
<evidence type="ECO:0000256" key="9">
    <source>
        <dbReference type="ARBA" id="ARBA00023002"/>
    </source>
</evidence>
<keyword evidence="7" id="KW-0249">Electron transport</keyword>
<keyword evidence="3" id="KW-0813">Transport</keyword>
<dbReference type="InterPro" id="IPR013121">
    <property type="entry name" value="Fe_red_NAD-bd_6"/>
</dbReference>
<feature type="transmembrane region" description="Helical" evidence="13">
    <location>
        <begin position="343"/>
        <end position="365"/>
    </location>
</feature>
<dbReference type="GeneID" id="34523405"/>
<evidence type="ECO:0000256" key="5">
    <source>
        <dbReference type="ARBA" id="ARBA00022692"/>
    </source>
</evidence>
<keyword evidence="8 13" id="KW-1133">Transmembrane helix</keyword>
<dbReference type="InterPro" id="IPR051410">
    <property type="entry name" value="Ferric/Cupric_Reductase"/>
</dbReference>
<dbReference type="InterPro" id="IPR017927">
    <property type="entry name" value="FAD-bd_FR_type"/>
</dbReference>
<dbReference type="AlphaFoldDB" id="W6MU35"/>
<dbReference type="SFLD" id="SFLDG01168">
    <property type="entry name" value="Ferric_reductase_subgroup_(FRE"/>
    <property type="match status" value="1"/>
</dbReference>
<dbReference type="PANTHER" id="PTHR32361:SF9">
    <property type="entry name" value="FERRIC REDUCTASE TRANSMEMBRANE COMPONENT 3-RELATED"/>
    <property type="match status" value="1"/>
</dbReference>
<evidence type="ECO:0000256" key="10">
    <source>
        <dbReference type="ARBA" id="ARBA00023065"/>
    </source>
</evidence>
<keyword evidence="12" id="KW-0325">Glycoprotein</keyword>
<dbReference type="Pfam" id="PF08030">
    <property type="entry name" value="NAD_binding_6"/>
    <property type="match status" value="1"/>
</dbReference>
<dbReference type="SUPFAM" id="SSF52343">
    <property type="entry name" value="Ferredoxin reductase-like, C-terminal NADP-linked domain"/>
    <property type="match status" value="1"/>
</dbReference>
<feature type="transmembrane region" description="Helical" evidence="13">
    <location>
        <begin position="372"/>
        <end position="394"/>
    </location>
</feature>
<comment type="similarity">
    <text evidence="2">Belongs to the ferric reductase (FRE) family.</text>
</comment>
<feature type="transmembrane region" description="Helical" evidence="13">
    <location>
        <begin position="313"/>
        <end position="331"/>
    </location>
</feature>
<feature type="transmembrane region" description="Helical" evidence="13">
    <location>
        <begin position="159"/>
        <end position="182"/>
    </location>
</feature>
<reference evidence="16" key="1">
    <citation type="submission" date="2013-12" db="EMBL/GenBank/DDBJ databases">
        <authorList>
            <person name="Genoscope - CEA"/>
        </authorList>
    </citation>
    <scope>NUCLEOTIDE SEQUENCE</scope>
    <source>
        <strain evidence="16">CBS 1993</strain>
    </source>
</reference>
<feature type="domain" description="FAD-binding FR-type" evidence="15">
    <location>
        <begin position="406"/>
        <end position="526"/>
    </location>
</feature>
<gene>
    <name evidence="16" type="ORF">KUCA_T00006033001</name>
</gene>
<dbReference type="SFLD" id="SFLDS00052">
    <property type="entry name" value="Ferric_Reductase_Domain"/>
    <property type="match status" value="1"/>
</dbReference>
<keyword evidence="14" id="KW-0732">Signal</keyword>
<dbReference type="RefSeq" id="XP_022462017.1">
    <property type="nucleotide sequence ID" value="XM_022605152.1"/>
</dbReference>
<accession>W6MU35</accession>
<keyword evidence="6" id="KW-0274">FAD</keyword>
<keyword evidence="11 13" id="KW-0472">Membrane</keyword>
<evidence type="ECO:0000256" key="12">
    <source>
        <dbReference type="ARBA" id="ARBA00023180"/>
    </source>
</evidence>
<evidence type="ECO:0000256" key="13">
    <source>
        <dbReference type="SAM" id="Phobius"/>
    </source>
</evidence>
<keyword evidence="10" id="KW-0406">Ion transport</keyword>
<dbReference type="InterPro" id="IPR039261">
    <property type="entry name" value="FNR_nucleotide-bd"/>
</dbReference>
<dbReference type="InterPro" id="IPR013130">
    <property type="entry name" value="Fe3_Rdtase_TM_dom"/>
</dbReference>
<feature type="chain" id="PRO_5004880784" description="FAD-binding FR-type domain-containing protein" evidence="14">
    <location>
        <begin position="19"/>
        <end position="701"/>
    </location>
</feature>
<dbReference type="Proteomes" id="UP000019384">
    <property type="component" value="Unassembled WGS sequence"/>
</dbReference>
<evidence type="ECO:0000259" key="15">
    <source>
        <dbReference type="PROSITE" id="PS51384"/>
    </source>
</evidence>
<evidence type="ECO:0000256" key="11">
    <source>
        <dbReference type="ARBA" id="ARBA00023136"/>
    </source>
</evidence>
<evidence type="ECO:0000256" key="2">
    <source>
        <dbReference type="ARBA" id="ARBA00006278"/>
    </source>
</evidence>